<reference evidence="2" key="1">
    <citation type="submission" date="2021-03" db="EMBL/GenBank/DDBJ databases">
        <title>Draft genome sequence of rust myrtle Austropuccinia psidii MF-1, a brazilian biotype.</title>
        <authorList>
            <person name="Quecine M.C."/>
            <person name="Pachon D.M.R."/>
            <person name="Bonatelli M.L."/>
            <person name="Correr F.H."/>
            <person name="Franceschini L.M."/>
            <person name="Leite T.F."/>
            <person name="Margarido G.R.A."/>
            <person name="Almeida C.A."/>
            <person name="Ferrarezi J.A."/>
            <person name="Labate C.A."/>
        </authorList>
    </citation>
    <scope>NUCLEOTIDE SEQUENCE</scope>
    <source>
        <strain evidence="2">MF-1</strain>
    </source>
</reference>
<protein>
    <submittedName>
        <fullName evidence="2">Uncharacterized protein</fullName>
    </submittedName>
</protein>
<name>A0A9Q3DLL5_9BASI</name>
<evidence type="ECO:0000313" key="3">
    <source>
        <dbReference type="Proteomes" id="UP000765509"/>
    </source>
</evidence>
<evidence type="ECO:0000256" key="1">
    <source>
        <dbReference type="SAM" id="MobiDB-lite"/>
    </source>
</evidence>
<dbReference type="AlphaFoldDB" id="A0A9Q3DLL5"/>
<feature type="region of interest" description="Disordered" evidence="1">
    <location>
        <begin position="1"/>
        <end position="27"/>
    </location>
</feature>
<proteinExistence type="predicted"/>
<organism evidence="2 3">
    <name type="scientific">Austropuccinia psidii MF-1</name>
    <dbReference type="NCBI Taxonomy" id="1389203"/>
    <lineage>
        <taxon>Eukaryota</taxon>
        <taxon>Fungi</taxon>
        <taxon>Dikarya</taxon>
        <taxon>Basidiomycota</taxon>
        <taxon>Pucciniomycotina</taxon>
        <taxon>Pucciniomycetes</taxon>
        <taxon>Pucciniales</taxon>
        <taxon>Sphaerophragmiaceae</taxon>
        <taxon>Austropuccinia</taxon>
    </lineage>
</organism>
<dbReference type="Proteomes" id="UP000765509">
    <property type="component" value="Unassembled WGS sequence"/>
</dbReference>
<dbReference type="EMBL" id="AVOT02017117">
    <property type="protein sequence ID" value="MBW0502978.1"/>
    <property type="molecule type" value="Genomic_DNA"/>
</dbReference>
<evidence type="ECO:0000313" key="2">
    <source>
        <dbReference type="EMBL" id="MBW0502978.1"/>
    </source>
</evidence>
<sequence length="109" mass="12370">MYNDSTKPSTRTPFSSNSKEGIRKSQQSDVIQTEVLQISKALWKKKSRKRRHLAQPRFLTPLMSATPSQVISTWLFMQTPPSNKILQEKHPVIARLSTITPILKGGEPL</sequence>
<comment type="caution">
    <text evidence="2">The sequence shown here is derived from an EMBL/GenBank/DDBJ whole genome shotgun (WGS) entry which is preliminary data.</text>
</comment>
<keyword evidence="3" id="KW-1185">Reference proteome</keyword>
<accession>A0A9Q3DLL5</accession>
<gene>
    <name evidence="2" type="ORF">O181_042693</name>
</gene>